<evidence type="ECO:0000313" key="8">
    <source>
        <dbReference type="Proteomes" id="UP000000598"/>
    </source>
</evidence>
<dbReference type="PaxDb" id="284590-Q6CJF5"/>
<protein>
    <submittedName>
        <fullName evidence="7">KLLA0F19041p</fullName>
    </submittedName>
</protein>
<feature type="compositionally biased region" description="Low complexity" evidence="4">
    <location>
        <begin position="584"/>
        <end position="600"/>
    </location>
</feature>
<name>Q6CJF5_KLULA</name>
<evidence type="ECO:0000256" key="1">
    <source>
        <dbReference type="ARBA" id="ARBA00009156"/>
    </source>
</evidence>
<evidence type="ECO:0000256" key="4">
    <source>
        <dbReference type="SAM" id="MobiDB-lite"/>
    </source>
</evidence>
<dbReference type="InterPro" id="IPR018485">
    <property type="entry name" value="FGGY_C"/>
</dbReference>
<comment type="similarity">
    <text evidence="1">Belongs to the FGGY kinase family.</text>
</comment>
<evidence type="ECO:0000256" key="2">
    <source>
        <dbReference type="ARBA" id="ARBA00022679"/>
    </source>
</evidence>
<dbReference type="STRING" id="284590.Q6CJF5"/>
<gene>
    <name evidence="7" type="ORF">KLLA0_F19041g</name>
</gene>
<dbReference type="EMBL" id="CR382126">
    <property type="protein sequence ID" value="CAG98642.1"/>
    <property type="molecule type" value="Genomic_DNA"/>
</dbReference>
<dbReference type="PANTHER" id="PTHR43435:SF4">
    <property type="entry name" value="FGGY CARBOHYDRATE KINASE DOMAIN-CONTAINING PROTEIN"/>
    <property type="match status" value="1"/>
</dbReference>
<dbReference type="FunCoup" id="Q6CJF5">
    <property type="interactions" value="310"/>
</dbReference>
<dbReference type="RefSeq" id="XP_455934.1">
    <property type="nucleotide sequence ID" value="XM_455934.1"/>
</dbReference>
<sequence>MFGSRKSHSSLSISQQRLLSHSMSGLSLQNERKMVYYVGVDVGTGSARACVIDNLGNILSLAERPIQRHELKPNYITQSSQEIWNAICYCVKNVVRDSGVDPRTIHGIGFDATCSLVVVDNNNEDVGVGPDFTDNLQNIILWMDHRAIEETEEINATGDKCLKYVGGQMSVEMEIPKIKWLKNNIPEKKFAQCKFFDLADYLTFKATGSEIRSYCSTVCKQGLLPLGVEGSKNGWSKEFLQEIGLEELIADDFAKLGGSVTETTFLSAGECIGTLTEESAAELGLSTHCVVGSGVIDAYAGWVGTVAARTDVEIPALVKSDEVKHGIDRATGRLAAVAGTSTCHIAMSKDPIFVKGVWGPYRDVMAPGFWLAEGGQSCTGALLAHVLTTHPAYAELSQLSDAANVSKFDYLNSRLELLAQQRKASSVVALAKHLFFYGDYHGNRSPIADPSMRAAIIGQSMDNSIDDLSIMYLGACEFIAQQTRQIVEQMCNSGHELAAIFMSGGQCRNGLLMRLLADCTGLPIVIPRYIDAAVVFGSALLGAVASESFNACAKLEETASDPATTSNKDVSIRRKSSLSRKDAGIIGDGSRSRSGSAASGLGHGGGNTLKPLTSFAKAQKKTNDLKFADMPSPYTAPSATSSTAQISTTGGYPFPVMASNEEAIIDEMEEENEDESLLTFDAKTEKSKEAATSAANHNNAKVLRDVTKDKLWEVMYNMTGGGKVVWPTEEDAPDRLLLNAKYKIFLDMAATQQKYRKLVDEVK</sequence>
<dbReference type="InParanoid" id="Q6CJF5"/>
<feature type="region of interest" description="Disordered" evidence="4">
    <location>
        <begin position="581"/>
        <end position="605"/>
    </location>
</feature>
<dbReference type="AlphaFoldDB" id="Q6CJF5"/>
<dbReference type="NCBIfam" id="TIGR01315">
    <property type="entry name" value="5C_CHO_kinase"/>
    <property type="match status" value="1"/>
</dbReference>
<dbReference type="KEGG" id="kla:KLLA0_F19041g"/>
<keyword evidence="8" id="KW-1185">Reference proteome</keyword>
<dbReference type="Proteomes" id="UP000000598">
    <property type="component" value="Chromosome F"/>
</dbReference>
<keyword evidence="2" id="KW-0808">Transferase</keyword>
<evidence type="ECO:0000259" key="5">
    <source>
        <dbReference type="Pfam" id="PF00370"/>
    </source>
</evidence>
<dbReference type="OMA" id="SCTMTTT"/>
<feature type="domain" description="Carbohydrate kinase FGGY C-terminal" evidence="6">
    <location>
        <begin position="334"/>
        <end position="545"/>
    </location>
</feature>
<dbReference type="GO" id="GO:0005737">
    <property type="term" value="C:cytoplasm"/>
    <property type="evidence" value="ECO:0007669"/>
    <property type="project" value="TreeGrafter"/>
</dbReference>
<dbReference type="HOGENOM" id="CLU_009281_10_1_1"/>
<dbReference type="Pfam" id="PF02782">
    <property type="entry name" value="FGGY_C"/>
    <property type="match status" value="1"/>
</dbReference>
<dbReference type="Gene3D" id="1.20.58.2240">
    <property type="match status" value="1"/>
</dbReference>
<dbReference type="Pfam" id="PF00370">
    <property type="entry name" value="FGGY_N"/>
    <property type="match status" value="1"/>
</dbReference>
<dbReference type="PANTHER" id="PTHR43435">
    <property type="entry name" value="RIBULOKINASE"/>
    <property type="match status" value="1"/>
</dbReference>
<evidence type="ECO:0000256" key="3">
    <source>
        <dbReference type="ARBA" id="ARBA00022777"/>
    </source>
</evidence>
<proteinExistence type="inferred from homology"/>
<dbReference type="InterPro" id="IPR043129">
    <property type="entry name" value="ATPase_NBD"/>
</dbReference>
<dbReference type="InterPro" id="IPR006003">
    <property type="entry name" value="FGGY_RbtK-like"/>
</dbReference>
<dbReference type="CDD" id="cd07782">
    <property type="entry name" value="ASKHA_NBD_FGGY_D-RBK"/>
    <property type="match status" value="1"/>
</dbReference>
<evidence type="ECO:0000313" key="7">
    <source>
        <dbReference type="EMBL" id="CAG98642.1"/>
    </source>
</evidence>
<dbReference type="GeneID" id="2895553"/>
<dbReference type="InterPro" id="IPR018484">
    <property type="entry name" value="FGGY_N"/>
</dbReference>
<accession>Q6CJF5</accession>
<feature type="domain" description="Carbohydrate kinase FGGY N-terminal" evidence="5">
    <location>
        <begin position="36"/>
        <end position="304"/>
    </location>
</feature>
<dbReference type="SUPFAM" id="SSF53067">
    <property type="entry name" value="Actin-like ATPase domain"/>
    <property type="match status" value="2"/>
</dbReference>
<dbReference type="GO" id="GO:0019321">
    <property type="term" value="P:pentose metabolic process"/>
    <property type="evidence" value="ECO:0007669"/>
    <property type="project" value="TreeGrafter"/>
</dbReference>
<evidence type="ECO:0000259" key="6">
    <source>
        <dbReference type="Pfam" id="PF02782"/>
    </source>
</evidence>
<keyword evidence="3" id="KW-0418">Kinase</keyword>
<dbReference type="GO" id="GO:0019150">
    <property type="term" value="F:D-ribulokinase activity"/>
    <property type="evidence" value="ECO:0007669"/>
    <property type="project" value="TreeGrafter"/>
</dbReference>
<dbReference type="Gene3D" id="3.30.420.40">
    <property type="match status" value="1"/>
</dbReference>
<dbReference type="eggNOG" id="KOG2517">
    <property type="taxonomic scope" value="Eukaryota"/>
</dbReference>
<reference evidence="7 8" key="1">
    <citation type="journal article" date="2004" name="Nature">
        <title>Genome evolution in yeasts.</title>
        <authorList>
            <consortium name="Genolevures"/>
            <person name="Dujon B."/>
            <person name="Sherman D."/>
            <person name="Fischer G."/>
            <person name="Durrens P."/>
            <person name="Casaregola S."/>
            <person name="Lafontaine I."/>
            <person name="de Montigny J."/>
            <person name="Marck C."/>
            <person name="Neuveglise C."/>
            <person name="Talla E."/>
            <person name="Goffard N."/>
            <person name="Frangeul L."/>
            <person name="Aigle M."/>
            <person name="Anthouard V."/>
            <person name="Babour A."/>
            <person name="Barbe V."/>
            <person name="Barnay S."/>
            <person name="Blanchin S."/>
            <person name="Beckerich J.M."/>
            <person name="Beyne E."/>
            <person name="Bleykasten C."/>
            <person name="Boisrame A."/>
            <person name="Boyer J."/>
            <person name="Cattolico L."/>
            <person name="Confanioleri F."/>
            <person name="de Daruvar A."/>
            <person name="Despons L."/>
            <person name="Fabre E."/>
            <person name="Fairhead C."/>
            <person name="Ferry-Dumazet H."/>
            <person name="Groppi A."/>
            <person name="Hantraye F."/>
            <person name="Hennequin C."/>
            <person name="Jauniaux N."/>
            <person name="Joyet P."/>
            <person name="Kachouri R."/>
            <person name="Kerrest A."/>
            <person name="Koszul R."/>
            <person name="Lemaire M."/>
            <person name="Lesur I."/>
            <person name="Ma L."/>
            <person name="Muller H."/>
            <person name="Nicaud J.M."/>
            <person name="Nikolski M."/>
            <person name="Oztas S."/>
            <person name="Ozier-Kalogeropoulos O."/>
            <person name="Pellenz S."/>
            <person name="Potier S."/>
            <person name="Richard G.F."/>
            <person name="Straub M.L."/>
            <person name="Suleau A."/>
            <person name="Swennene D."/>
            <person name="Tekaia F."/>
            <person name="Wesolowski-Louvel M."/>
            <person name="Westhof E."/>
            <person name="Wirth B."/>
            <person name="Zeniou-Meyer M."/>
            <person name="Zivanovic I."/>
            <person name="Bolotin-Fukuhara M."/>
            <person name="Thierry A."/>
            <person name="Bouchier C."/>
            <person name="Caudron B."/>
            <person name="Scarpelli C."/>
            <person name="Gaillardin C."/>
            <person name="Weissenbach J."/>
            <person name="Wincker P."/>
            <person name="Souciet J.L."/>
        </authorList>
    </citation>
    <scope>NUCLEOTIDE SEQUENCE [LARGE SCALE GENOMIC DNA]</scope>
    <source>
        <strain evidence="8">ATCC 8585 / CBS 2359 / DSM 70799 / NBRC 1267 / NRRL Y-1140 / WM37</strain>
    </source>
</reference>
<organism evidence="7 8">
    <name type="scientific">Kluyveromyces lactis (strain ATCC 8585 / CBS 2359 / DSM 70799 / NBRC 1267 / NRRL Y-1140 / WM37)</name>
    <name type="common">Yeast</name>
    <name type="synonym">Candida sphaerica</name>
    <dbReference type="NCBI Taxonomy" id="284590"/>
    <lineage>
        <taxon>Eukaryota</taxon>
        <taxon>Fungi</taxon>
        <taxon>Dikarya</taxon>
        <taxon>Ascomycota</taxon>
        <taxon>Saccharomycotina</taxon>
        <taxon>Saccharomycetes</taxon>
        <taxon>Saccharomycetales</taxon>
        <taxon>Saccharomycetaceae</taxon>
        <taxon>Kluyveromyces</taxon>
    </lineage>
</organism>